<reference evidence="7 8" key="1">
    <citation type="submission" date="2018-03" db="EMBL/GenBank/DDBJ databases">
        <authorList>
            <person name="Keele B.F."/>
        </authorList>
    </citation>
    <scope>NUCLEOTIDE SEQUENCE [LARGE SCALE GENOMIC DNA]</scope>
    <source>
        <strain evidence="7 8">YL28-9</strain>
    </source>
</reference>
<evidence type="ECO:0000256" key="4">
    <source>
        <dbReference type="ARBA" id="ARBA00023235"/>
    </source>
</evidence>
<name>A0A2T3HRS3_9SPHI</name>
<comment type="similarity">
    <text evidence="1">Belongs to the cyclophilin-type PPIase family.</text>
</comment>
<dbReference type="InterPro" id="IPR044666">
    <property type="entry name" value="Cyclophilin_A-like"/>
</dbReference>
<evidence type="ECO:0000313" key="8">
    <source>
        <dbReference type="Proteomes" id="UP000240912"/>
    </source>
</evidence>
<sequence>MRRIFFLLLLFCQIQAMAAKPKYQYIRIETARGSCIIRLYNQTPLHRDNMVKLARSGFYNGTLFHRVIKDFMIQGGDPDSKNARPDSLLGEGDIGYRIPAEFNDSLFHKKGVLAAARDNNPAKESSGCQFYIVQGKRFTDEQLDKLEQSRLKFKIPAYQREVYKTLGGTPHLDRNYTAFGEVVQGFDMVDSIAGVPTNKRDRPQTDVSMKVGLLKKREARKLEKKLMRDATNNSGTEKK</sequence>
<dbReference type="CDD" id="cd00317">
    <property type="entry name" value="cyclophilin"/>
    <property type="match status" value="1"/>
</dbReference>
<accession>A0A2T3HRS3</accession>
<feature type="chain" id="PRO_5015544978" description="peptidylprolyl isomerase" evidence="5">
    <location>
        <begin position="19"/>
        <end position="239"/>
    </location>
</feature>
<dbReference type="GO" id="GO:0006457">
    <property type="term" value="P:protein folding"/>
    <property type="evidence" value="ECO:0007669"/>
    <property type="project" value="InterPro"/>
</dbReference>
<evidence type="ECO:0000256" key="1">
    <source>
        <dbReference type="ARBA" id="ARBA00007365"/>
    </source>
</evidence>
<dbReference type="OrthoDB" id="9807797at2"/>
<keyword evidence="8" id="KW-1185">Reference proteome</keyword>
<evidence type="ECO:0000259" key="6">
    <source>
        <dbReference type="PROSITE" id="PS50072"/>
    </source>
</evidence>
<dbReference type="InterPro" id="IPR029000">
    <property type="entry name" value="Cyclophilin-like_dom_sf"/>
</dbReference>
<evidence type="ECO:0000256" key="3">
    <source>
        <dbReference type="ARBA" id="ARBA00023110"/>
    </source>
</evidence>
<dbReference type="EC" id="5.2.1.8" evidence="2"/>
<organism evidence="7 8">
    <name type="scientific">Pedobacter yulinensis</name>
    <dbReference type="NCBI Taxonomy" id="2126353"/>
    <lineage>
        <taxon>Bacteria</taxon>
        <taxon>Pseudomonadati</taxon>
        <taxon>Bacteroidota</taxon>
        <taxon>Sphingobacteriia</taxon>
        <taxon>Sphingobacteriales</taxon>
        <taxon>Sphingobacteriaceae</taxon>
        <taxon>Pedobacter</taxon>
    </lineage>
</organism>
<evidence type="ECO:0000256" key="2">
    <source>
        <dbReference type="ARBA" id="ARBA00013194"/>
    </source>
</evidence>
<dbReference type="AlphaFoldDB" id="A0A2T3HRS3"/>
<comment type="caution">
    <text evidence="7">The sequence shown here is derived from an EMBL/GenBank/DDBJ whole genome shotgun (WGS) entry which is preliminary data.</text>
</comment>
<dbReference type="SUPFAM" id="SSF50891">
    <property type="entry name" value="Cyclophilin-like"/>
    <property type="match status" value="1"/>
</dbReference>
<dbReference type="RefSeq" id="WP_107213518.1">
    <property type="nucleotide sequence ID" value="NZ_KZ686268.1"/>
</dbReference>
<evidence type="ECO:0000256" key="5">
    <source>
        <dbReference type="SAM" id="SignalP"/>
    </source>
</evidence>
<dbReference type="InterPro" id="IPR020892">
    <property type="entry name" value="Cyclophilin-type_PPIase_CS"/>
</dbReference>
<dbReference type="PROSITE" id="PS00170">
    <property type="entry name" value="CSA_PPIASE_1"/>
    <property type="match status" value="1"/>
</dbReference>
<dbReference type="PANTHER" id="PTHR45625">
    <property type="entry name" value="PEPTIDYL-PROLYL CIS-TRANS ISOMERASE-RELATED"/>
    <property type="match status" value="1"/>
</dbReference>
<keyword evidence="3" id="KW-0697">Rotamase</keyword>
<dbReference type="InterPro" id="IPR002130">
    <property type="entry name" value="Cyclophilin-type_PPIase_dom"/>
</dbReference>
<gene>
    <name evidence="7" type="ORF">C7T94_03030</name>
</gene>
<dbReference type="PANTHER" id="PTHR45625:SF4">
    <property type="entry name" value="PEPTIDYLPROLYL ISOMERASE DOMAIN AND WD REPEAT-CONTAINING PROTEIN 1"/>
    <property type="match status" value="1"/>
</dbReference>
<dbReference type="EMBL" id="PYLS01000001">
    <property type="protein sequence ID" value="PST85101.1"/>
    <property type="molecule type" value="Genomic_DNA"/>
</dbReference>
<proteinExistence type="inferred from homology"/>
<keyword evidence="5" id="KW-0732">Signal</keyword>
<dbReference type="PROSITE" id="PS50072">
    <property type="entry name" value="CSA_PPIASE_2"/>
    <property type="match status" value="1"/>
</dbReference>
<keyword evidence="4 7" id="KW-0413">Isomerase</keyword>
<dbReference type="GO" id="GO:0003755">
    <property type="term" value="F:peptidyl-prolyl cis-trans isomerase activity"/>
    <property type="evidence" value="ECO:0007669"/>
    <property type="project" value="UniProtKB-KW"/>
</dbReference>
<dbReference type="Gene3D" id="2.40.100.10">
    <property type="entry name" value="Cyclophilin-like"/>
    <property type="match status" value="1"/>
</dbReference>
<feature type="signal peptide" evidence="5">
    <location>
        <begin position="1"/>
        <end position="18"/>
    </location>
</feature>
<evidence type="ECO:0000313" key="7">
    <source>
        <dbReference type="EMBL" id="PST85101.1"/>
    </source>
</evidence>
<dbReference type="Pfam" id="PF00160">
    <property type="entry name" value="Pro_isomerase"/>
    <property type="match status" value="1"/>
</dbReference>
<feature type="domain" description="PPIase cyclophilin-type" evidence="6">
    <location>
        <begin position="33"/>
        <end position="209"/>
    </location>
</feature>
<protein>
    <recommendedName>
        <fullName evidence="2">peptidylprolyl isomerase</fullName>
        <ecNumber evidence="2">5.2.1.8</ecNumber>
    </recommendedName>
</protein>
<dbReference type="Proteomes" id="UP000240912">
    <property type="component" value="Unassembled WGS sequence"/>
</dbReference>